<dbReference type="PANTHER" id="PTHR31646:SF1">
    <property type="entry name" value="ALPHA-1,2-MANNOSYLTRANSFERASE MNN2"/>
    <property type="match status" value="1"/>
</dbReference>
<comment type="similarity">
    <text evidence="3">Belongs to the MNN1/MNT family.</text>
</comment>
<proteinExistence type="inferred from homology"/>
<name>W4GLA6_APHAT</name>
<evidence type="ECO:0000313" key="11">
    <source>
        <dbReference type="EMBL" id="ETV79824.1"/>
    </source>
</evidence>
<sequence length="793" mass="89872">MKVPLVPALGVAVVTLLAVSLALAWRLHRLTQLLVDHPRAVAHAVVPPSTPATTPGFALPEWRQTFKRAEYTCVGWRDTSSCALDAPPVDELPSHDCFATISPGSPGYCEIQHKQTGAIRRLYTQCDGIRVPFRCIQAGDIWEYAVDTTTYVYSHTPSVQAQNLRGWNTMRGIVMSLYPQALASGYAAIRQLRAVGCLLPIEIWIVQEEVVASDPVLRALTTNFNCMVRYVEDPLARRFFVKPYAIYHSVFDQVLFLDADNFAVRDPTYLFSLPEFTTTGAMFWPDYWQPNNTLFGVHERSLLWEVLGVPFIDMFEQESGQLLIDRQKSATPLRVLMRMAFRLPRVIHDMDLIWGDKDLFRLAWMQAHRPFHMIQKPPGSAGLKHHQFDLFCGHSMVQHDPDGHILFLHRNTFKLTGAVQAPLLWGHIQDFNGGVATVDYVVRFAHGGEAFQNFRCFGNDTNYSPAFDVRSFSEFPFASIETSLNAVLLVVLDVRFVDILQVSFKCPSPPLNHTHPVLPSTPSFLTVNSTIAGDVVLAAIVAPPSTTTTTASTPPPLATPRVAYMLYATDARTVCNAVIMYTLYLQEAGAVVVPVEPWQQPLVHISDEYAMSLTKLRIFEQRGYDKVVYLDSDAVIQRNLDHLFHLGDAILWAPHAYYIGEQYAFGTTLLVVTPSDAAFAKLQHALETPPRPNYYDMDVLNDLWRLSCGYLPSHYVVLTPSLNEDLVWAFKDKQERINKTYVHHYSRGSDLAKPWHVSKSMLETRNPAFHPLFYDLFYLYWVHEDKYCKWIQS</sequence>
<keyword evidence="6" id="KW-0735">Signal-anchor</keyword>
<dbReference type="GO" id="GO:0000026">
    <property type="term" value="F:alpha-1,2-mannosyltransferase activity"/>
    <property type="evidence" value="ECO:0007669"/>
    <property type="project" value="TreeGrafter"/>
</dbReference>
<dbReference type="OrthoDB" id="430354at2759"/>
<gene>
    <name evidence="11" type="ORF">H257_07041</name>
</gene>
<reference evidence="11" key="1">
    <citation type="submission" date="2013-12" db="EMBL/GenBank/DDBJ databases">
        <title>The Genome Sequence of Aphanomyces astaci APO3.</title>
        <authorList>
            <consortium name="The Broad Institute Genomics Platform"/>
            <person name="Russ C."/>
            <person name="Tyler B."/>
            <person name="van West P."/>
            <person name="Dieguez-Uribeondo J."/>
            <person name="Young S.K."/>
            <person name="Zeng Q."/>
            <person name="Gargeya S."/>
            <person name="Fitzgerald M."/>
            <person name="Abouelleil A."/>
            <person name="Alvarado L."/>
            <person name="Chapman S.B."/>
            <person name="Gainer-Dewar J."/>
            <person name="Goldberg J."/>
            <person name="Griggs A."/>
            <person name="Gujja S."/>
            <person name="Hansen M."/>
            <person name="Howarth C."/>
            <person name="Imamovic A."/>
            <person name="Ireland A."/>
            <person name="Larimer J."/>
            <person name="McCowan C."/>
            <person name="Murphy C."/>
            <person name="Pearson M."/>
            <person name="Poon T.W."/>
            <person name="Priest M."/>
            <person name="Roberts A."/>
            <person name="Saif S."/>
            <person name="Shea T."/>
            <person name="Sykes S."/>
            <person name="Wortman J."/>
            <person name="Nusbaum C."/>
            <person name="Birren B."/>
        </authorList>
    </citation>
    <scope>NUCLEOTIDE SEQUENCE [LARGE SCALE GENOMIC DNA]</scope>
    <source>
        <strain evidence="11">APO3</strain>
    </source>
</reference>
<comment type="subcellular location">
    <subcellularLocation>
        <location evidence="10">Endomembrane system</location>
        <topology evidence="10">Single-pass membrane protein</topology>
    </subcellularLocation>
    <subcellularLocation>
        <location evidence="1">Golgi apparatus membrane</location>
    </subcellularLocation>
    <subcellularLocation>
        <location evidence="2">Membrane</location>
        <topology evidence="2">Single-pass type II membrane protein</topology>
    </subcellularLocation>
</comment>
<evidence type="ECO:0000256" key="5">
    <source>
        <dbReference type="ARBA" id="ARBA00022692"/>
    </source>
</evidence>
<dbReference type="RefSeq" id="XP_009830760.1">
    <property type="nucleotide sequence ID" value="XM_009832458.1"/>
</dbReference>
<evidence type="ECO:0000256" key="10">
    <source>
        <dbReference type="ARBA" id="ARBA00037847"/>
    </source>
</evidence>
<dbReference type="InterPro" id="IPR022751">
    <property type="entry name" value="Alpha_mannosyltransferase"/>
</dbReference>
<accession>W4GLA6</accession>
<organism evidence="11">
    <name type="scientific">Aphanomyces astaci</name>
    <name type="common">Crayfish plague agent</name>
    <dbReference type="NCBI Taxonomy" id="112090"/>
    <lineage>
        <taxon>Eukaryota</taxon>
        <taxon>Sar</taxon>
        <taxon>Stramenopiles</taxon>
        <taxon>Oomycota</taxon>
        <taxon>Saprolegniomycetes</taxon>
        <taxon>Saprolegniales</taxon>
        <taxon>Verrucalvaceae</taxon>
        <taxon>Aphanomyces</taxon>
    </lineage>
</organism>
<keyword evidence="4" id="KW-0808">Transferase</keyword>
<keyword evidence="9" id="KW-0472">Membrane</keyword>
<dbReference type="AlphaFoldDB" id="W4GLA6"/>
<evidence type="ECO:0000256" key="2">
    <source>
        <dbReference type="ARBA" id="ARBA00004606"/>
    </source>
</evidence>
<dbReference type="InterPro" id="IPR029044">
    <property type="entry name" value="Nucleotide-diphossugar_trans"/>
</dbReference>
<protein>
    <submittedName>
        <fullName evidence="11">Uncharacterized protein</fullName>
    </submittedName>
</protein>
<dbReference type="SUPFAM" id="SSF53448">
    <property type="entry name" value="Nucleotide-diphospho-sugar transferases"/>
    <property type="match status" value="2"/>
</dbReference>
<dbReference type="GO" id="GO:0046354">
    <property type="term" value="P:mannan biosynthetic process"/>
    <property type="evidence" value="ECO:0007669"/>
    <property type="project" value="TreeGrafter"/>
</dbReference>
<evidence type="ECO:0000256" key="4">
    <source>
        <dbReference type="ARBA" id="ARBA00022679"/>
    </source>
</evidence>
<evidence type="ECO:0000256" key="6">
    <source>
        <dbReference type="ARBA" id="ARBA00022968"/>
    </source>
</evidence>
<dbReference type="PANTHER" id="PTHR31646">
    <property type="entry name" value="ALPHA-1,2-MANNOSYLTRANSFERASE MNN2"/>
    <property type="match status" value="1"/>
</dbReference>
<dbReference type="EMBL" id="KI913127">
    <property type="protein sequence ID" value="ETV79824.1"/>
    <property type="molecule type" value="Genomic_DNA"/>
</dbReference>
<keyword evidence="8" id="KW-0333">Golgi apparatus</keyword>
<evidence type="ECO:0000256" key="7">
    <source>
        <dbReference type="ARBA" id="ARBA00022989"/>
    </source>
</evidence>
<evidence type="ECO:0000256" key="3">
    <source>
        <dbReference type="ARBA" id="ARBA00009105"/>
    </source>
</evidence>
<dbReference type="STRING" id="112090.W4GLA6"/>
<dbReference type="Pfam" id="PF11051">
    <property type="entry name" value="Mannosyl_trans3"/>
    <property type="match status" value="1"/>
</dbReference>
<keyword evidence="7" id="KW-1133">Transmembrane helix</keyword>
<dbReference type="VEuPathDB" id="FungiDB:H257_07041"/>
<evidence type="ECO:0000256" key="8">
    <source>
        <dbReference type="ARBA" id="ARBA00023034"/>
    </source>
</evidence>
<evidence type="ECO:0000256" key="9">
    <source>
        <dbReference type="ARBA" id="ARBA00023136"/>
    </source>
</evidence>
<dbReference type="GeneID" id="20809037"/>
<dbReference type="GO" id="GO:0000139">
    <property type="term" value="C:Golgi membrane"/>
    <property type="evidence" value="ECO:0007669"/>
    <property type="project" value="UniProtKB-SubCell"/>
</dbReference>
<evidence type="ECO:0000256" key="1">
    <source>
        <dbReference type="ARBA" id="ARBA00004394"/>
    </source>
</evidence>
<keyword evidence="5" id="KW-0812">Transmembrane</keyword>
<dbReference type="Gene3D" id="3.90.550.10">
    <property type="entry name" value="Spore Coat Polysaccharide Biosynthesis Protein SpsA, Chain A"/>
    <property type="match status" value="1"/>
</dbReference>